<gene>
    <name evidence="1" type="ORF">A2U01_0008660</name>
</gene>
<organism evidence="1 2">
    <name type="scientific">Trifolium medium</name>
    <dbReference type="NCBI Taxonomy" id="97028"/>
    <lineage>
        <taxon>Eukaryota</taxon>
        <taxon>Viridiplantae</taxon>
        <taxon>Streptophyta</taxon>
        <taxon>Embryophyta</taxon>
        <taxon>Tracheophyta</taxon>
        <taxon>Spermatophyta</taxon>
        <taxon>Magnoliopsida</taxon>
        <taxon>eudicotyledons</taxon>
        <taxon>Gunneridae</taxon>
        <taxon>Pentapetalae</taxon>
        <taxon>rosids</taxon>
        <taxon>fabids</taxon>
        <taxon>Fabales</taxon>
        <taxon>Fabaceae</taxon>
        <taxon>Papilionoideae</taxon>
        <taxon>50 kb inversion clade</taxon>
        <taxon>NPAAA clade</taxon>
        <taxon>Hologalegina</taxon>
        <taxon>IRL clade</taxon>
        <taxon>Trifolieae</taxon>
        <taxon>Trifolium</taxon>
    </lineage>
</organism>
<dbReference type="AlphaFoldDB" id="A0A392MJV6"/>
<sequence length="84" mass="9552">MNETCLFQSANEILIAELIDEFYSVNSVAETVLPMDTSKTPRVQLKRLAFSKNALLRLAFAFSALLRLAQFESPRDVLNRLTIF</sequence>
<evidence type="ECO:0000313" key="2">
    <source>
        <dbReference type="Proteomes" id="UP000265520"/>
    </source>
</evidence>
<protein>
    <submittedName>
        <fullName evidence="1">Uncharacterized protein</fullName>
    </submittedName>
</protein>
<accession>A0A392MJV6</accession>
<dbReference type="Proteomes" id="UP000265520">
    <property type="component" value="Unassembled WGS sequence"/>
</dbReference>
<reference evidence="1 2" key="1">
    <citation type="journal article" date="2018" name="Front. Plant Sci.">
        <title>Red Clover (Trifolium pratense) and Zigzag Clover (T. medium) - A Picture of Genomic Similarities and Differences.</title>
        <authorList>
            <person name="Dluhosova J."/>
            <person name="Istvanek J."/>
            <person name="Nedelnik J."/>
            <person name="Repkova J."/>
        </authorList>
    </citation>
    <scope>NUCLEOTIDE SEQUENCE [LARGE SCALE GENOMIC DNA]</scope>
    <source>
        <strain evidence="2">cv. 10/8</strain>
        <tissue evidence="1">Leaf</tissue>
    </source>
</reference>
<proteinExistence type="predicted"/>
<dbReference type="EMBL" id="LXQA010012898">
    <property type="protein sequence ID" value="MCH87782.1"/>
    <property type="molecule type" value="Genomic_DNA"/>
</dbReference>
<keyword evidence="2" id="KW-1185">Reference proteome</keyword>
<name>A0A392MJV6_9FABA</name>
<evidence type="ECO:0000313" key="1">
    <source>
        <dbReference type="EMBL" id="MCH87782.1"/>
    </source>
</evidence>
<comment type="caution">
    <text evidence="1">The sequence shown here is derived from an EMBL/GenBank/DDBJ whole genome shotgun (WGS) entry which is preliminary data.</text>
</comment>